<dbReference type="GO" id="GO:0006178">
    <property type="term" value="P:guanine salvage"/>
    <property type="evidence" value="ECO:0007669"/>
    <property type="project" value="TreeGrafter"/>
</dbReference>
<proteinExistence type="inferred from homology"/>
<dbReference type="GO" id="GO:0004422">
    <property type="term" value="F:hypoxanthine phosphoribosyltransferase activity"/>
    <property type="evidence" value="ECO:0007669"/>
    <property type="project" value="InterPro"/>
</dbReference>
<evidence type="ECO:0000256" key="14">
    <source>
        <dbReference type="ARBA" id="ARBA00049402"/>
    </source>
</evidence>
<evidence type="ECO:0000256" key="10">
    <source>
        <dbReference type="ARBA" id="ARBA00022726"/>
    </source>
</evidence>
<dbReference type="GO" id="GO:0052657">
    <property type="term" value="F:guanine phosphoribosyltransferase activity"/>
    <property type="evidence" value="ECO:0007669"/>
    <property type="project" value="UniProtKB-ARBA"/>
</dbReference>
<dbReference type="CDD" id="cd06223">
    <property type="entry name" value="PRTases_typeI"/>
    <property type="match status" value="1"/>
</dbReference>
<dbReference type="GO" id="GO:0032263">
    <property type="term" value="P:GMP salvage"/>
    <property type="evidence" value="ECO:0007669"/>
    <property type="project" value="TreeGrafter"/>
</dbReference>
<evidence type="ECO:0000256" key="15">
    <source>
        <dbReference type="RuleBase" id="RU364099"/>
    </source>
</evidence>
<comment type="caution">
    <text evidence="17">The sequence shown here is derived from an EMBL/GenBank/DDBJ whole genome shotgun (WGS) entry which is preliminary data.</text>
</comment>
<keyword evidence="12 15" id="KW-0460">Magnesium</keyword>
<dbReference type="InterPro" id="IPR029057">
    <property type="entry name" value="PRTase-like"/>
</dbReference>
<dbReference type="InterPro" id="IPR050408">
    <property type="entry name" value="HGPRT"/>
</dbReference>
<evidence type="ECO:0000256" key="7">
    <source>
        <dbReference type="ARBA" id="ARBA00022676"/>
    </source>
</evidence>
<keyword evidence="8 15" id="KW-0808">Transferase</keyword>
<evidence type="ECO:0000256" key="8">
    <source>
        <dbReference type="ARBA" id="ARBA00022679"/>
    </source>
</evidence>
<accession>A0A7V6DNZ5</accession>
<dbReference type="Pfam" id="PF00156">
    <property type="entry name" value="Pribosyltran"/>
    <property type="match status" value="1"/>
</dbReference>
<dbReference type="GO" id="GO:0046100">
    <property type="term" value="P:hypoxanthine metabolic process"/>
    <property type="evidence" value="ECO:0007669"/>
    <property type="project" value="TreeGrafter"/>
</dbReference>
<keyword evidence="10 15" id="KW-0660">Purine salvage</keyword>
<name>A0A7V6DNZ5_9BACT</name>
<dbReference type="GO" id="GO:0032264">
    <property type="term" value="P:IMP salvage"/>
    <property type="evidence" value="ECO:0007669"/>
    <property type="project" value="UniProtKB-UniPathway"/>
</dbReference>
<evidence type="ECO:0000256" key="6">
    <source>
        <dbReference type="ARBA" id="ARBA00022490"/>
    </source>
</evidence>
<evidence type="ECO:0000256" key="1">
    <source>
        <dbReference type="ARBA" id="ARBA00001946"/>
    </source>
</evidence>
<keyword evidence="9 15" id="KW-0479">Metal-binding</keyword>
<protein>
    <recommendedName>
        <fullName evidence="5 15">Hypoxanthine phosphoribosyltransferase</fullName>
        <ecNumber evidence="5 15">2.4.2.8</ecNumber>
    </recommendedName>
</protein>
<dbReference type="GO" id="GO:0000166">
    <property type="term" value="F:nucleotide binding"/>
    <property type="evidence" value="ECO:0007669"/>
    <property type="project" value="UniProtKB-KW"/>
</dbReference>
<dbReference type="AlphaFoldDB" id="A0A7V6DNZ5"/>
<dbReference type="UniPathway" id="UPA00591">
    <property type="reaction ID" value="UER00648"/>
</dbReference>
<feature type="domain" description="Phosphoribosyltransferase" evidence="16">
    <location>
        <begin position="12"/>
        <end position="157"/>
    </location>
</feature>
<evidence type="ECO:0000256" key="2">
    <source>
        <dbReference type="ARBA" id="ARBA00004496"/>
    </source>
</evidence>
<dbReference type="InterPro" id="IPR000836">
    <property type="entry name" value="PRTase_dom"/>
</dbReference>
<reference evidence="17" key="1">
    <citation type="journal article" date="2020" name="mSystems">
        <title>Genome- and Community-Level Interaction Insights into Carbon Utilization and Element Cycling Functions of Hydrothermarchaeota in Hydrothermal Sediment.</title>
        <authorList>
            <person name="Zhou Z."/>
            <person name="Liu Y."/>
            <person name="Xu W."/>
            <person name="Pan J."/>
            <person name="Luo Z.H."/>
            <person name="Li M."/>
        </authorList>
    </citation>
    <scope>NUCLEOTIDE SEQUENCE [LARGE SCALE GENOMIC DNA]</scope>
    <source>
        <strain evidence="17">SpSt-767</strain>
    </source>
</reference>
<keyword evidence="11 15" id="KW-0547">Nucleotide-binding</keyword>
<comment type="cofactor">
    <cofactor evidence="1 15">
        <name>Mg(2+)</name>
        <dbReference type="ChEBI" id="CHEBI:18420"/>
    </cofactor>
</comment>
<dbReference type="PANTHER" id="PTHR43340:SF1">
    <property type="entry name" value="HYPOXANTHINE PHOSPHORIBOSYLTRANSFERASE"/>
    <property type="match status" value="1"/>
</dbReference>
<comment type="similarity">
    <text evidence="4 15">Belongs to the purine/pyrimidine phosphoribosyltransferase family.</text>
</comment>
<evidence type="ECO:0000256" key="4">
    <source>
        <dbReference type="ARBA" id="ARBA00008391"/>
    </source>
</evidence>
<gene>
    <name evidence="17" type="primary">hpt</name>
    <name evidence="17" type="ORF">ENV52_02980</name>
</gene>
<keyword evidence="7 15" id="KW-0328">Glycosyltransferase</keyword>
<evidence type="ECO:0000259" key="16">
    <source>
        <dbReference type="Pfam" id="PF00156"/>
    </source>
</evidence>
<evidence type="ECO:0000256" key="13">
    <source>
        <dbReference type="ARBA" id="ARBA00048811"/>
    </source>
</evidence>
<dbReference type="EC" id="2.4.2.8" evidence="5 15"/>
<evidence type="ECO:0000256" key="12">
    <source>
        <dbReference type="ARBA" id="ARBA00022842"/>
    </source>
</evidence>
<dbReference type="GO" id="GO:0000287">
    <property type="term" value="F:magnesium ion binding"/>
    <property type="evidence" value="ECO:0007669"/>
    <property type="project" value="TreeGrafter"/>
</dbReference>
<comment type="catalytic activity">
    <reaction evidence="14">
        <text>IMP + diphosphate = hypoxanthine + 5-phospho-alpha-D-ribose 1-diphosphate</text>
        <dbReference type="Rhea" id="RHEA:17973"/>
        <dbReference type="ChEBI" id="CHEBI:17368"/>
        <dbReference type="ChEBI" id="CHEBI:33019"/>
        <dbReference type="ChEBI" id="CHEBI:58017"/>
        <dbReference type="ChEBI" id="CHEBI:58053"/>
        <dbReference type="EC" id="2.4.2.8"/>
    </reaction>
    <physiologicalReaction direction="right-to-left" evidence="14">
        <dbReference type="Rhea" id="RHEA:17975"/>
    </physiologicalReaction>
</comment>
<sequence length="178" mass="19798">MSTHKKLIISRQAIASRVKELAAQISRDYARKNPLLIGILKGAFIFLADLTRAMDFPVEVDFVRLRSYGAGTTTSGEVHITKDVETVIEGRHVLVVEDIVDVGLTLNFLLEYLNGFRPASLKVCCLIDKKERRRVEVPLDYVGFTVEKGFLVGYGLDCGENCRTLPDIYEMVESGGGD</sequence>
<evidence type="ECO:0000256" key="9">
    <source>
        <dbReference type="ARBA" id="ARBA00022723"/>
    </source>
</evidence>
<comment type="subcellular location">
    <subcellularLocation>
        <location evidence="2 15">Cytoplasm</location>
    </subcellularLocation>
</comment>
<dbReference type="Gene3D" id="3.40.50.2020">
    <property type="match status" value="1"/>
</dbReference>
<dbReference type="SUPFAM" id="SSF53271">
    <property type="entry name" value="PRTase-like"/>
    <property type="match status" value="1"/>
</dbReference>
<dbReference type="FunFam" id="3.40.50.2020:FF:000006">
    <property type="entry name" value="Hypoxanthine phosphoribosyltransferase"/>
    <property type="match status" value="1"/>
</dbReference>
<comment type="catalytic activity">
    <reaction evidence="13">
        <text>GMP + diphosphate = guanine + 5-phospho-alpha-D-ribose 1-diphosphate</text>
        <dbReference type="Rhea" id="RHEA:25424"/>
        <dbReference type="ChEBI" id="CHEBI:16235"/>
        <dbReference type="ChEBI" id="CHEBI:33019"/>
        <dbReference type="ChEBI" id="CHEBI:58017"/>
        <dbReference type="ChEBI" id="CHEBI:58115"/>
        <dbReference type="EC" id="2.4.2.8"/>
    </reaction>
    <physiologicalReaction direction="right-to-left" evidence="13">
        <dbReference type="Rhea" id="RHEA:25426"/>
    </physiologicalReaction>
</comment>
<evidence type="ECO:0000256" key="5">
    <source>
        <dbReference type="ARBA" id="ARBA00011895"/>
    </source>
</evidence>
<organism evidence="17">
    <name type="scientific">Desulfobacca acetoxidans</name>
    <dbReference type="NCBI Taxonomy" id="60893"/>
    <lineage>
        <taxon>Bacteria</taxon>
        <taxon>Pseudomonadati</taxon>
        <taxon>Thermodesulfobacteriota</taxon>
        <taxon>Desulfobaccia</taxon>
        <taxon>Desulfobaccales</taxon>
        <taxon>Desulfobaccaceae</taxon>
        <taxon>Desulfobacca</taxon>
    </lineage>
</organism>
<dbReference type="NCBIfam" id="TIGR01203">
    <property type="entry name" value="HGPRTase"/>
    <property type="match status" value="1"/>
</dbReference>
<evidence type="ECO:0000256" key="3">
    <source>
        <dbReference type="ARBA" id="ARBA00004669"/>
    </source>
</evidence>
<comment type="pathway">
    <text evidence="3 15">Purine metabolism; IMP biosynthesis via salvage pathway; IMP from hypoxanthine: step 1/1.</text>
</comment>
<dbReference type="EMBL" id="DTGR01000046">
    <property type="protein sequence ID" value="HHS28649.1"/>
    <property type="molecule type" value="Genomic_DNA"/>
</dbReference>
<keyword evidence="6 15" id="KW-0963">Cytoplasm</keyword>
<dbReference type="PANTHER" id="PTHR43340">
    <property type="entry name" value="HYPOXANTHINE-GUANINE PHOSPHORIBOSYLTRANSFERASE"/>
    <property type="match status" value="1"/>
</dbReference>
<dbReference type="InterPro" id="IPR005904">
    <property type="entry name" value="Hxn_phspho_trans"/>
</dbReference>
<evidence type="ECO:0000313" key="17">
    <source>
        <dbReference type="EMBL" id="HHS28649.1"/>
    </source>
</evidence>
<evidence type="ECO:0000256" key="11">
    <source>
        <dbReference type="ARBA" id="ARBA00022741"/>
    </source>
</evidence>
<dbReference type="GO" id="GO:0006166">
    <property type="term" value="P:purine ribonucleoside salvage"/>
    <property type="evidence" value="ECO:0007669"/>
    <property type="project" value="UniProtKB-KW"/>
</dbReference>
<dbReference type="GO" id="GO:0005829">
    <property type="term" value="C:cytosol"/>
    <property type="evidence" value="ECO:0007669"/>
    <property type="project" value="TreeGrafter"/>
</dbReference>